<dbReference type="EC" id="4.2.1.75" evidence="3 9"/>
<dbReference type="GO" id="GO:0006782">
    <property type="term" value="P:protoporphyrinogen IX biosynthetic process"/>
    <property type="evidence" value="ECO:0007669"/>
    <property type="project" value="UniProtKB-UniRule"/>
</dbReference>
<dbReference type="Pfam" id="PF02602">
    <property type="entry name" value="HEM4"/>
    <property type="match status" value="1"/>
</dbReference>
<reference evidence="11 12" key="1">
    <citation type="journal article" date="2012" name="Stand. Genomic Sci.">
        <title>Complete genome sequence of Liberibacter crescens BT-1.</title>
        <authorList>
            <person name="Leonard M.T."/>
            <person name="Fagen J.R."/>
            <person name="Davis-Richardson A.G."/>
            <person name="Davis M.J."/>
            <person name="Triplett E.W."/>
        </authorList>
    </citation>
    <scope>NUCLEOTIDE SEQUENCE [LARGE SCALE GENOMIC DNA]</scope>
    <source>
        <strain evidence="11 12">BT-1</strain>
    </source>
</reference>
<dbReference type="PATRIC" id="fig|1215343.11.peg.778"/>
<dbReference type="AlphaFoldDB" id="L0EVP8"/>
<sequence length="230" mass="25353">MRVVITRPQKSAIRTAERLSKMGHEAIIMPLSYFTYNLSLVRMALKKPYAAVAITSAEALCTIPEEISPSLDTIVFAVGNASAAAAQNHGFKNIFSGTGNGISLAKEIIKQRDILSPEKPLLYLAGRPRSPGFEETLCQNFIPFTAIDCYLAHDISYSSKDTERLLAKIDVILFYSRENVVRFFALPLPDRIMARFLCLSAQVASAIPDPYKKDIAVANSPDENALLELL</sequence>
<evidence type="ECO:0000313" key="11">
    <source>
        <dbReference type="EMBL" id="AGA64748.1"/>
    </source>
</evidence>
<keyword evidence="4 9" id="KW-0456">Lyase</keyword>
<organism evidence="11 12">
    <name type="scientific">Liberibacter crescens (strain BT-1)</name>
    <dbReference type="NCBI Taxonomy" id="1215343"/>
    <lineage>
        <taxon>Bacteria</taxon>
        <taxon>Pseudomonadati</taxon>
        <taxon>Pseudomonadota</taxon>
        <taxon>Alphaproteobacteria</taxon>
        <taxon>Hyphomicrobiales</taxon>
        <taxon>Rhizobiaceae</taxon>
        <taxon>Liberibacter</taxon>
    </lineage>
</organism>
<dbReference type="CDD" id="cd06578">
    <property type="entry name" value="HemD"/>
    <property type="match status" value="1"/>
</dbReference>
<evidence type="ECO:0000256" key="2">
    <source>
        <dbReference type="ARBA" id="ARBA00008133"/>
    </source>
</evidence>
<dbReference type="NCBIfam" id="NF006621">
    <property type="entry name" value="PRK09189.1"/>
    <property type="match status" value="1"/>
</dbReference>
<dbReference type="Proteomes" id="UP000010799">
    <property type="component" value="Chromosome"/>
</dbReference>
<dbReference type="Gene3D" id="3.40.50.10090">
    <property type="match status" value="2"/>
</dbReference>
<protein>
    <recommendedName>
        <fullName evidence="7 9">Uroporphyrinogen-III synthase</fullName>
        <ecNumber evidence="3 9">4.2.1.75</ecNumber>
    </recommendedName>
</protein>
<name>L0EVP8_LIBCB</name>
<dbReference type="eggNOG" id="COG1587">
    <property type="taxonomic scope" value="Bacteria"/>
</dbReference>
<evidence type="ECO:0000256" key="3">
    <source>
        <dbReference type="ARBA" id="ARBA00013109"/>
    </source>
</evidence>
<comment type="similarity">
    <text evidence="2 9">Belongs to the uroporphyrinogen-III synthase family.</text>
</comment>
<evidence type="ECO:0000256" key="6">
    <source>
        <dbReference type="ARBA" id="ARBA00037589"/>
    </source>
</evidence>
<dbReference type="EMBL" id="CP003789">
    <property type="protein sequence ID" value="AGA64748.1"/>
    <property type="molecule type" value="Genomic_DNA"/>
</dbReference>
<evidence type="ECO:0000256" key="7">
    <source>
        <dbReference type="ARBA" id="ARBA00040167"/>
    </source>
</evidence>
<dbReference type="KEGG" id="lcc:B488_07560"/>
<accession>L0EVP8</accession>
<dbReference type="GO" id="GO:0006780">
    <property type="term" value="P:uroporphyrinogen III biosynthetic process"/>
    <property type="evidence" value="ECO:0007669"/>
    <property type="project" value="UniProtKB-UniRule"/>
</dbReference>
<evidence type="ECO:0000256" key="1">
    <source>
        <dbReference type="ARBA" id="ARBA00004772"/>
    </source>
</evidence>
<evidence type="ECO:0000313" key="12">
    <source>
        <dbReference type="Proteomes" id="UP000010799"/>
    </source>
</evidence>
<proteinExistence type="inferred from homology"/>
<dbReference type="SUPFAM" id="SSF69618">
    <property type="entry name" value="HemD-like"/>
    <property type="match status" value="1"/>
</dbReference>
<dbReference type="GO" id="GO:0004852">
    <property type="term" value="F:uroporphyrinogen-III synthase activity"/>
    <property type="evidence" value="ECO:0007669"/>
    <property type="project" value="UniProtKB-UniRule"/>
</dbReference>
<comment type="pathway">
    <text evidence="1 9">Porphyrin-containing compound metabolism; protoporphyrin-IX biosynthesis; coproporphyrinogen-III from 5-aminolevulinate: step 3/4.</text>
</comment>
<dbReference type="InterPro" id="IPR003754">
    <property type="entry name" value="4pyrrol_synth_uPrphyn_synth"/>
</dbReference>
<comment type="catalytic activity">
    <reaction evidence="8 9">
        <text>hydroxymethylbilane = uroporphyrinogen III + H2O</text>
        <dbReference type="Rhea" id="RHEA:18965"/>
        <dbReference type="ChEBI" id="CHEBI:15377"/>
        <dbReference type="ChEBI" id="CHEBI:57308"/>
        <dbReference type="ChEBI" id="CHEBI:57845"/>
        <dbReference type="EC" id="4.2.1.75"/>
    </reaction>
</comment>
<feature type="domain" description="Tetrapyrrole biosynthesis uroporphyrinogen III synthase" evidence="10">
    <location>
        <begin position="15"/>
        <end position="227"/>
    </location>
</feature>
<evidence type="ECO:0000256" key="8">
    <source>
        <dbReference type="ARBA" id="ARBA00048617"/>
    </source>
</evidence>
<dbReference type="PANTHER" id="PTHR38042">
    <property type="entry name" value="UROPORPHYRINOGEN-III SYNTHASE, CHLOROPLASTIC"/>
    <property type="match status" value="1"/>
</dbReference>
<keyword evidence="5 9" id="KW-0627">Porphyrin biosynthesis</keyword>
<dbReference type="InterPro" id="IPR039793">
    <property type="entry name" value="UROS/Hem4"/>
</dbReference>
<dbReference type="STRING" id="1215343.B488_07560"/>
<evidence type="ECO:0000256" key="4">
    <source>
        <dbReference type="ARBA" id="ARBA00023239"/>
    </source>
</evidence>
<dbReference type="RefSeq" id="WP_015273175.1">
    <property type="nucleotide sequence ID" value="NC_019907.1"/>
</dbReference>
<gene>
    <name evidence="11" type="ordered locus">B488_07560</name>
</gene>
<comment type="function">
    <text evidence="6 9">Catalyzes cyclization of the linear tetrapyrrole, hydroxymethylbilane, to the macrocyclic uroporphyrinogen III.</text>
</comment>
<dbReference type="PANTHER" id="PTHR38042:SF1">
    <property type="entry name" value="UROPORPHYRINOGEN-III SYNTHASE, CHLOROPLASTIC"/>
    <property type="match status" value="1"/>
</dbReference>
<evidence type="ECO:0000256" key="9">
    <source>
        <dbReference type="RuleBase" id="RU366031"/>
    </source>
</evidence>
<dbReference type="HOGENOM" id="CLU_011276_10_2_5"/>
<keyword evidence="12" id="KW-1185">Reference proteome</keyword>
<evidence type="ECO:0000259" key="10">
    <source>
        <dbReference type="Pfam" id="PF02602"/>
    </source>
</evidence>
<dbReference type="InterPro" id="IPR036108">
    <property type="entry name" value="4pyrrol_syn_uPrphyn_synt_sf"/>
</dbReference>
<evidence type="ECO:0000256" key="5">
    <source>
        <dbReference type="ARBA" id="ARBA00023244"/>
    </source>
</evidence>